<keyword evidence="4" id="KW-1185">Reference proteome</keyword>
<feature type="compositionally biased region" description="Acidic residues" evidence="2">
    <location>
        <begin position="159"/>
        <end position="185"/>
    </location>
</feature>
<name>A0A166X9J9_9AGAM</name>
<gene>
    <name evidence="3" type="ORF">FIBSPDRAFT_942669</name>
</gene>
<evidence type="ECO:0000256" key="1">
    <source>
        <dbReference type="SAM" id="Coils"/>
    </source>
</evidence>
<accession>A0A166X9J9</accession>
<dbReference type="Proteomes" id="UP000076532">
    <property type="component" value="Unassembled WGS sequence"/>
</dbReference>
<organism evidence="3 4">
    <name type="scientific">Athelia psychrophila</name>
    <dbReference type="NCBI Taxonomy" id="1759441"/>
    <lineage>
        <taxon>Eukaryota</taxon>
        <taxon>Fungi</taxon>
        <taxon>Dikarya</taxon>
        <taxon>Basidiomycota</taxon>
        <taxon>Agaricomycotina</taxon>
        <taxon>Agaricomycetes</taxon>
        <taxon>Agaricomycetidae</taxon>
        <taxon>Atheliales</taxon>
        <taxon>Atheliaceae</taxon>
        <taxon>Athelia</taxon>
    </lineage>
</organism>
<feature type="coiled-coil region" evidence="1">
    <location>
        <begin position="3"/>
        <end position="44"/>
    </location>
</feature>
<reference evidence="3 4" key="1">
    <citation type="journal article" date="2016" name="Mol. Biol. Evol.">
        <title>Comparative Genomics of Early-Diverging Mushroom-Forming Fungi Provides Insights into the Origins of Lignocellulose Decay Capabilities.</title>
        <authorList>
            <person name="Nagy L.G."/>
            <person name="Riley R."/>
            <person name="Tritt A."/>
            <person name="Adam C."/>
            <person name="Daum C."/>
            <person name="Floudas D."/>
            <person name="Sun H."/>
            <person name="Yadav J.S."/>
            <person name="Pangilinan J."/>
            <person name="Larsson K.H."/>
            <person name="Matsuura K."/>
            <person name="Barry K."/>
            <person name="Labutti K."/>
            <person name="Kuo R."/>
            <person name="Ohm R.A."/>
            <person name="Bhattacharya S.S."/>
            <person name="Shirouzu T."/>
            <person name="Yoshinaga Y."/>
            <person name="Martin F.M."/>
            <person name="Grigoriev I.V."/>
            <person name="Hibbett D.S."/>
        </authorList>
    </citation>
    <scope>NUCLEOTIDE SEQUENCE [LARGE SCALE GENOMIC DNA]</scope>
    <source>
        <strain evidence="3 4">CBS 109695</strain>
    </source>
</reference>
<proteinExistence type="predicted"/>
<evidence type="ECO:0000256" key="2">
    <source>
        <dbReference type="SAM" id="MobiDB-lite"/>
    </source>
</evidence>
<feature type="region of interest" description="Disordered" evidence="2">
    <location>
        <begin position="71"/>
        <end position="185"/>
    </location>
</feature>
<evidence type="ECO:0000313" key="4">
    <source>
        <dbReference type="Proteomes" id="UP000076532"/>
    </source>
</evidence>
<keyword evidence="1" id="KW-0175">Coiled coil</keyword>
<dbReference type="AlphaFoldDB" id="A0A166X9J9"/>
<protein>
    <submittedName>
        <fullName evidence="3">Uncharacterized protein</fullName>
    </submittedName>
</protein>
<sequence>MYVNNLKKELAELVGQLEGLEGDAELVKKKIEAMEKQIRQAMKDLPAPSLSPDLAPPTICQPAWLHTPPPTCPAPPPTAPTCEHIYHHTSQPSGQRSPDSDPPSSPDPLAGPVDENPFEDLFGYSKPTSSNNFDFGLDLGGAPATSASTQEDIKSKEEQEQEEKVEEEKVEEEKVEEEEDDEDED</sequence>
<evidence type="ECO:0000313" key="3">
    <source>
        <dbReference type="EMBL" id="KZP34558.1"/>
    </source>
</evidence>
<dbReference type="EMBL" id="KV417480">
    <property type="protein sequence ID" value="KZP34558.1"/>
    <property type="molecule type" value="Genomic_DNA"/>
</dbReference>